<dbReference type="InterPro" id="IPR050445">
    <property type="entry name" value="Bact_polysacc_biosynth/exp"/>
</dbReference>
<feature type="transmembrane region" description="Helical" evidence="12">
    <location>
        <begin position="25"/>
        <end position="46"/>
    </location>
</feature>
<keyword evidence="15" id="KW-1185">Reference proteome</keyword>
<keyword evidence="5" id="KW-1003">Cell membrane</keyword>
<evidence type="ECO:0000256" key="1">
    <source>
        <dbReference type="ARBA" id="ARBA00004651"/>
    </source>
</evidence>
<feature type="domain" description="Polysaccharide chain length determinant N-terminal" evidence="13">
    <location>
        <begin position="10"/>
        <end position="99"/>
    </location>
</feature>
<evidence type="ECO:0000256" key="10">
    <source>
        <dbReference type="ARBA" id="ARBA00023169"/>
    </source>
</evidence>
<dbReference type="RefSeq" id="WP_380424942.1">
    <property type="nucleotide sequence ID" value="NZ_JBHRZV010000011.1"/>
</dbReference>
<proteinExistence type="inferred from homology"/>
<comment type="subcellular location">
    <subcellularLocation>
        <location evidence="1">Cell membrane</location>
        <topology evidence="1">Multi-pass membrane protein</topology>
    </subcellularLocation>
</comment>
<name>A0ABV8CUC3_9STRE</name>
<keyword evidence="10" id="KW-0270">Exopolysaccharide synthesis</keyword>
<comment type="function">
    <text evidence="11">Required for CpsD phosphorylation. Involved in the regulation of capsular polysaccharide biosynthesis. May be part of a complex that directs the coordinated polymerization and export to the cell surface of the capsular polysaccharide.</text>
</comment>
<dbReference type="InterPro" id="IPR003856">
    <property type="entry name" value="LPS_length_determ_N"/>
</dbReference>
<evidence type="ECO:0000256" key="6">
    <source>
        <dbReference type="ARBA" id="ARBA00022692"/>
    </source>
</evidence>
<dbReference type="PANTHER" id="PTHR32309:SF13">
    <property type="entry name" value="FERRIC ENTEROBACTIN TRANSPORT PROTEIN FEPE"/>
    <property type="match status" value="1"/>
</dbReference>
<evidence type="ECO:0000313" key="15">
    <source>
        <dbReference type="Proteomes" id="UP001595807"/>
    </source>
</evidence>
<dbReference type="PANTHER" id="PTHR32309">
    <property type="entry name" value="TYROSINE-PROTEIN KINASE"/>
    <property type="match status" value="1"/>
</dbReference>
<sequence>MNTTRNAQVEIDVLMLLRKLWSKKFLITLIALIFGTLSLVASLFLLSPAYSSTTRLYVVNQNSTNNSLTSQDLQAGSYLVRDYQEIILSKDVMANVIADNGLDTTVDDLTSQVSVSIPTDTRVISITVEDDSPERAALVANSIREEASEKIKEVTKVEEVTTLEVAEVPTEPSSPNVKRNTILGILIGGFLTVVAILIKEVLDDRIKRPEDIEEVLGLTMLGVIPDIDKL</sequence>
<evidence type="ECO:0000313" key="14">
    <source>
        <dbReference type="EMBL" id="MFC3927413.1"/>
    </source>
</evidence>
<reference evidence="15" key="1">
    <citation type="journal article" date="2019" name="Int. J. Syst. Evol. Microbiol.">
        <title>The Global Catalogue of Microorganisms (GCM) 10K type strain sequencing project: providing services to taxonomists for standard genome sequencing and annotation.</title>
        <authorList>
            <consortium name="The Broad Institute Genomics Platform"/>
            <consortium name="The Broad Institute Genome Sequencing Center for Infectious Disease"/>
            <person name="Wu L."/>
            <person name="Ma J."/>
        </authorList>
    </citation>
    <scope>NUCLEOTIDE SEQUENCE [LARGE SCALE GENOMIC DNA]</scope>
    <source>
        <strain evidence="15">CCUG 67170</strain>
    </source>
</reference>
<evidence type="ECO:0000256" key="8">
    <source>
        <dbReference type="ARBA" id="ARBA00022989"/>
    </source>
</evidence>
<feature type="transmembrane region" description="Helical" evidence="12">
    <location>
        <begin position="181"/>
        <end position="198"/>
    </location>
</feature>
<comment type="caution">
    <text evidence="14">The sequence shown here is derived from an EMBL/GenBank/DDBJ whole genome shotgun (WGS) entry which is preliminary data.</text>
</comment>
<evidence type="ECO:0000256" key="4">
    <source>
        <dbReference type="ARBA" id="ARBA00020739"/>
    </source>
</evidence>
<comment type="similarity">
    <text evidence="3">Belongs to the CpsC/CapA family.</text>
</comment>
<keyword evidence="7" id="KW-0972">Capsule biogenesis/degradation</keyword>
<keyword evidence="6 12" id="KW-0812">Transmembrane</keyword>
<dbReference type="EMBL" id="JBHRZV010000011">
    <property type="protein sequence ID" value="MFC3927413.1"/>
    <property type="molecule type" value="Genomic_DNA"/>
</dbReference>
<evidence type="ECO:0000256" key="5">
    <source>
        <dbReference type="ARBA" id="ARBA00022475"/>
    </source>
</evidence>
<evidence type="ECO:0000256" key="12">
    <source>
        <dbReference type="SAM" id="Phobius"/>
    </source>
</evidence>
<protein>
    <recommendedName>
        <fullName evidence="4">Capsular polysaccharide biosynthesis protein CpsC</fullName>
    </recommendedName>
</protein>
<evidence type="ECO:0000256" key="9">
    <source>
        <dbReference type="ARBA" id="ARBA00023136"/>
    </source>
</evidence>
<evidence type="ECO:0000256" key="11">
    <source>
        <dbReference type="ARBA" id="ARBA00045736"/>
    </source>
</evidence>
<dbReference type="Pfam" id="PF02706">
    <property type="entry name" value="Wzz"/>
    <property type="match status" value="1"/>
</dbReference>
<evidence type="ECO:0000259" key="13">
    <source>
        <dbReference type="Pfam" id="PF02706"/>
    </source>
</evidence>
<gene>
    <name evidence="14" type="ORF">ACFORF_02035</name>
</gene>
<organism evidence="14 15">
    <name type="scientific">Streptococcus caprae</name>
    <dbReference type="NCBI Taxonomy" id="1640501"/>
    <lineage>
        <taxon>Bacteria</taxon>
        <taxon>Bacillati</taxon>
        <taxon>Bacillota</taxon>
        <taxon>Bacilli</taxon>
        <taxon>Lactobacillales</taxon>
        <taxon>Streptococcaceae</taxon>
        <taxon>Streptococcus</taxon>
    </lineage>
</organism>
<evidence type="ECO:0000256" key="7">
    <source>
        <dbReference type="ARBA" id="ARBA00022903"/>
    </source>
</evidence>
<evidence type="ECO:0000256" key="3">
    <source>
        <dbReference type="ARBA" id="ARBA00006683"/>
    </source>
</evidence>
<comment type="pathway">
    <text evidence="2">Capsule biogenesis; capsule polysaccharide biosynthesis.</text>
</comment>
<keyword evidence="9 12" id="KW-0472">Membrane</keyword>
<accession>A0ABV8CUC3</accession>
<keyword evidence="8 12" id="KW-1133">Transmembrane helix</keyword>
<dbReference type="Proteomes" id="UP001595807">
    <property type="component" value="Unassembled WGS sequence"/>
</dbReference>
<evidence type="ECO:0000256" key="2">
    <source>
        <dbReference type="ARBA" id="ARBA00005132"/>
    </source>
</evidence>